<comment type="caution">
    <text evidence="5">The sequence shown here is derived from an EMBL/GenBank/DDBJ whole genome shotgun (WGS) entry which is preliminary data.</text>
</comment>
<evidence type="ECO:0000313" key="5">
    <source>
        <dbReference type="EMBL" id="MBK0399613.1"/>
    </source>
</evidence>
<dbReference type="SUPFAM" id="SSF52540">
    <property type="entry name" value="P-loop containing nucleoside triphosphate hydrolases"/>
    <property type="match status" value="1"/>
</dbReference>
<organism evidence="5 6">
    <name type="scientific">Thermohalobaculum xanthum</name>
    <dbReference type="NCBI Taxonomy" id="2753746"/>
    <lineage>
        <taxon>Bacteria</taxon>
        <taxon>Pseudomonadati</taxon>
        <taxon>Pseudomonadota</taxon>
        <taxon>Alphaproteobacteria</taxon>
        <taxon>Rhodobacterales</taxon>
        <taxon>Paracoccaceae</taxon>
        <taxon>Thermohalobaculum</taxon>
    </lineage>
</organism>
<dbReference type="EMBL" id="JAEHHL010000006">
    <property type="protein sequence ID" value="MBK0399613.1"/>
    <property type="molecule type" value="Genomic_DNA"/>
</dbReference>
<dbReference type="SMART" id="SM00382">
    <property type="entry name" value="AAA"/>
    <property type="match status" value="1"/>
</dbReference>
<proteinExistence type="predicted"/>
<dbReference type="AlphaFoldDB" id="A0A8J7SE40"/>
<dbReference type="InterPro" id="IPR003439">
    <property type="entry name" value="ABC_transporter-like_ATP-bd"/>
</dbReference>
<name>A0A8J7SE40_9RHOB</name>
<feature type="domain" description="ABC transporter" evidence="4">
    <location>
        <begin position="4"/>
        <end position="241"/>
    </location>
</feature>
<dbReference type="InterPro" id="IPR027417">
    <property type="entry name" value="P-loop_NTPase"/>
</dbReference>
<dbReference type="CDD" id="cd03219">
    <property type="entry name" value="ABC_Mj1267_LivG_branched"/>
    <property type="match status" value="1"/>
</dbReference>
<dbReference type="InterPro" id="IPR051120">
    <property type="entry name" value="ABC_AA/LPS_Transport"/>
</dbReference>
<dbReference type="RefSeq" id="WP_200610060.1">
    <property type="nucleotide sequence ID" value="NZ_JAEHHL010000006.1"/>
</dbReference>
<reference evidence="5" key="1">
    <citation type="submission" date="2020-12" db="EMBL/GenBank/DDBJ databases">
        <title>Bacterial taxonomy.</title>
        <authorList>
            <person name="Pan X."/>
        </authorList>
    </citation>
    <scope>NUCLEOTIDE SEQUENCE</scope>
    <source>
        <strain evidence="5">M0105</strain>
    </source>
</reference>
<gene>
    <name evidence="5" type="ORF">H0I76_10450</name>
</gene>
<dbReference type="PANTHER" id="PTHR45772">
    <property type="entry name" value="CONSERVED COMPONENT OF ABC TRANSPORTER FOR NATURAL AMINO ACIDS-RELATED"/>
    <property type="match status" value="1"/>
</dbReference>
<protein>
    <submittedName>
        <fullName evidence="5">ABC transporter ATP-binding protein</fullName>
    </submittedName>
</protein>
<dbReference type="PANTHER" id="PTHR45772:SF3">
    <property type="entry name" value="ABC TRANSPORTER ATP-BINDING PROTEIN"/>
    <property type="match status" value="1"/>
</dbReference>
<sequence>MTLLETHGLTRRFGGLTAVDGVEFRLDEGEIRALIGPNGAGKTTFVSLLSGRIRPSAGRVVFAGEDVTRLPAHARVMRGIAYTFQITSIFARMTLLDNVRLAVQRRMMRGWRGPDARALDAAAMAVLDRVGLADRATGIAGNLSYGHQRLLEVAMGLGLRPRLLILDEPTQGLSDAEIAGFVDLVREIARDATVLLIEHNMGVVMELAHRITVMEMGQILAEGPPEAIRADAEVQRAYLGG</sequence>
<dbReference type="GO" id="GO:0005524">
    <property type="term" value="F:ATP binding"/>
    <property type="evidence" value="ECO:0007669"/>
    <property type="project" value="UniProtKB-KW"/>
</dbReference>
<dbReference type="Proteomes" id="UP000655420">
    <property type="component" value="Unassembled WGS sequence"/>
</dbReference>
<accession>A0A8J7SE40</accession>
<keyword evidence="6" id="KW-1185">Reference proteome</keyword>
<dbReference type="InterPro" id="IPR003593">
    <property type="entry name" value="AAA+_ATPase"/>
</dbReference>
<evidence type="ECO:0000259" key="4">
    <source>
        <dbReference type="PROSITE" id="PS50893"/>
    </source>
</evidence>
<evidence type="ECO:0000256" key="3">
    <source>
        <dbReference type="ARBA" id="ARBA00022840"/>
    </source>
</evidence>
<dbReference type="Gene3D" id="3.40.50.300">
    <property type="entry name" value="P-loop containing nucleotide triphosphate hydrolases"/>
    <property type="match status" value="1"/>
</dbReference>
<evidence type="ECO:0000313" key="6">
    <source>
        <dbReference type="Proteomes" id="UP000655420"/>
    </source>
</evidence>
<dbReference type="InterPro" id="IPR032823">
    <property type="entry name" value="BCA_ABC_TP_C"/>
</dbReference>
<dbReference type="GO" id="GO:0016887">
    <property type="term" value="F:ATP hydrolysis activity"/>
    <property type="evidence" value="ECO:0007669"/>
    <property type="project" value="InterPro"/>
</dbReference>
<dbReference type="PROSITE" id="PS50893">
    <property type="entry name" value="ABC_TRANSPORTER_2"/>
    <property type="match status" value="1"/>
</dbReference>
<keyword evidence="2" id="KW-0547">Nucleotide-binding</keyword>
<evidence type="ECO:0000256" key="1">
    <source>
        <dbReference type="ARBA" id="ARBA00022448"/>
    </source>
</evidence>
<dbReference type="Pfam" id="PF00005">
    <property type="entry name" value="ABC_tran"/>
    <property type="match status" value="1"/>
</dbReference>
<dbReference type="GO" id="GO:0005886">
    <property type="term" value="C:plasma membrane"/>
    <property type="evidence" value="ECO:0007669"/>
    <property type="project" value="TreeGrafter"/>
</dbReference>
<keyword evidence="3 5" id="KW-0067">ATP-binding</keyword>
<dbReference type="Pfam" id="PF12399">
    <property type="entry name" value="BCA_ABC_TP_C"/>
    <property type="match status" value="1"/>
</dbReference>
<keyword evidence="1" id="KW-0813">Transport</keyword>
<evidence type="ECO:0000256" key="2">
    <source>
        <dbReference type="ARBA" id="ARBA00022741"/>
    </source>
</evidence>